<dbReference type="Proteomes" id="UP000275385">
    <property type="component" value="Unassembled WGS sequence"/>
</dbReference>
<feature type="region of interest" description="Disordered" evidence="1">
    <location>
        <begin position="237"/>
        <end position="278"/>
    </location>
</feature>
<dbReference type="Pfam" id="PF00498">
    <property type="entry name" value="FHA"/>
    <property type="match status" value="1"/>
</dbReference>
<proteinExistence type="predicted"/>
<feature type="domain" description="FHA" evidence="3">
    <location>
        <begin position="38"/>
        <end position="99"/>
    </location>
</feature>
<dbReference type="Gene3D" id="2.60.200.20">
    <property type="match status" value="1"/>
</dbReference>
<feature type="compositionally biased region" description="Polar residues" evidence="1">
    <location>
        <begin position="668"/>
        <end position="684"/>
    </location>
</feature>
<gene>
    <name evidence="4" type="ORF">DL546_008443</name>
</gene>
<keyword evidence="2" id="KW-0812">Transmembrane</keyword>
<evidence type="ECO:0000313" key="4">
    <source>
        <dbReference type="EMBL" id="RKU45757.1"/>
    </source>
</evidence>
<evidence type="ECO:0000256" key="1">
    <source>
        <dbReference type="SAM" id="MobiDB-lite"/>
    </source>
</evidence>
<dbReference type="OrthoDB" id="4096268at2759"/>
<dbReference type="InterPro" id="IPR051176">
    <property type="entry name" value="Cent_Immune-Sig_Mod"/>
</dbReference>
<feature type="compositionally biased region" description="Basic and acidic residues" evidence="1">
    <location>
        <begin position="314"/>
        <end position="360"/>
    </location>
</feature>
<feature type="compositionally biased region" description="Polar residues" evidence="1">
    <location>
        <begin position="267"/>
        <end position="278"/>
    </location>
</feature>
<dbReference type="EMBL" id="QVQW01000019">
    <property type="protein sequence ID" value="RKU45757.1"/>
    <property type="molecule type" value="Genomic_DNA"/>
</dbReference>
<feature type="region of interest" description="Disordered" evidence="1">
    <location>
        <begin position="577"/>
        <end position="620"/>
    </location>
</feature>
<evidence type="ECO:0000259" key="3">
    <source>
        <dbReference type="PROSITE" id="PS50006"/>
    </source>
</evidence>
<accession>A0A420YD75</accession>
<evidence type="ECO:0000256" key="2">
    <source>
        <dbReference type="SAM" id="Phobius"/>
    </source>
</evidence>
<reference evidence="4 5" key="1">
    <citation type="submission" date="2018-08" db="EMBL/GenBank/DDBJ databases">
        <title>Draft genome of the lignicolous fungus Coniochaeta pulveracea.</title>
        <authorList>
            <person name="Borstlap C.J."/>
            <person name="De Witt R.N."/>
            <person name="Botha A."/>
            <person name="Volschenk H."/>
        </authorList>
    </citation>
    <scope>NUCLEOTIDE SEQUENCE [LARGE SCALE GENOMIC DNA]</scope>
    <source>
        <strain evidence="4 5">CAB683</strain>
    </source>
</reference>
<dbReference type="InterPro" id="IPR008984">
    <property type="entry name" value="SMAD_FHA_dom_sf"/>
</dbReference>
<dbReference type="SUPFAM" id="SSF49879">
    <property type="entry name" value="SMAD/FHA domain"/>
    <property type="match status" value="1"/>
</dbReference>
<feature type="transmembrane region" description="Helical" evidence="2">
    <location>
        <begin position="740"/>
        <end position="762"/>
    </location>
</feature>
<keyword evidence="2" id="KW-1133">Transmembrane helix</keyword>
<comment type="caution">
    <text evidence="4">The sequence shown here is derived from an EMBL/GenBank/DDBJ whole genome shotgun (WGS) entry which is preliminary data.</text>
</comment>
<keyword evidence="2" id="KW-0472">Membrane</keyword>
<protein>
    <recommendedName>
        <fullName evidence="3">FHA domain-containing protein</fullName>
    </recommendedName>
</protein>
<dbReference type="InterPro" id="IPR000253">
    <property type="entry name" value="FHA_dom"/>
</dbReference>
<dbReference type="PROSITE" id="PS50006">
    <property type="entry name" value="FHA_DOMAIN"/>
    <property type="match status" value="1"/>
</dbReference>
<dbReference type="PANTHER" id="PTHR15715">
    <property type="entry name" value="CENTROSOMAL PROTEIN OF 170 KDA"/>
    <property type="match status" value="1"/>
</dbReference>
<sequence length="765" mass="82394">MAATAAAGNAGNVVVTLIADRDTIPERSLFLDKAHSVIPIGRASKVSAKGFVATQTNAWFQSAVMSRKHAELTADLEQKKVYVRDIGSLHGTYMNPKQDSSKSIKLNANELYELQEGTELTLGVPIWRSSEEYTPTSLRVSITHRSQNPTETCNREPKQAAPISTFSVPDDDYSSDENMSESSLSSPLPKQVVSAMKRTIKKHATIIEYNDEVTGTDSNPVDLTYEKAADHELIDLTPEEQSNDNDNTSCVVPVDSSASEDEETHVSDSGSEATSGHSSFFDGFTRRCSHDSQMELEAASLDDTDEETTDAIKDDGEEEHAQQRDNDGPDHDNDHRETDSPAVMESERARQSTMDDHDMDGTDDGVSENDDSSESEGYLSDDDVLNPNDSDVAVFHKDGFGWPPHVSESFGPASFGAVRPGDQNSATTMPANSATAADYVQFGYYPLFTRNQTVARLPPPLWAGNRTCSRRSLHDVVATDKSVPAVHEVTYQVRHPGETAVATSIPVMQRGQAENTNLSTLRPTVLNPFCGLYSAPIAGMGTLTTKENELEAISSAHDLEVQKRSATCSMKIANILAGSPQPQDTVEDSGDRPQAPVKGGSAVALGKRKSDDISTTNEVEDAWESRMTNHFAEAAADLLSVQSAQPKALSPVPDESNMAVDLEDVPASKSTLAQTSTAAPTHTQPSDLPSAAPSSPPPGHSTLVGEGAQTQLRQLRCVVRRGANVRPAKRQRIRHIAERLGYAALGGVSVGAAIVTTLIYTAPTF</sequence>
<feature type="region of interest" description="Disordered" evidence="1">
    <location>
        <begin position="143"/>
        <end position="190"/>
    </location>
</feature>
<organism evidence="4 5">
    <name type="scientific">Coniochaeta pulveracea</name>
    <dbReference type="NCBI Taxonomy" id="177199"/>
    <lineage>
        <taxon>Eukaryota</taxon>
        <taxon>Fungi</taxon>
        <taxon>Dikarya</taxon>
        <taxon>Ascomycota</taxon>
        <taxon>Pezizomycotina</taxon>
        <taxon>Sordariomycetes</taxon>
        <taxon>Sordariomycetidae</taxon>
        <taxon>Coniochaetales</taxon>
        <taxon>Coniochaetaceae</taxon>
        <taxon>Coniochaeta</taxon>
    </lineage>
</organism>
<name>A0A420YD75_9PEZI</name>
<feature type="region of interest" description="Disordered" evidence="1">
    <location>
        <begin position="314"/>
        <end position="392"/>
    </location>
</feature>
<feature type="region of interest" description="Disordered" evidence="1">
    <location>
        <begin position="666"/>
        <end position="704"/>
    </location>
</feature>
<dbReference type="AlphaFoldDB" id="A0A420YD75"/>
<feature type="compositionally biased region" description="Acidic residues" evidence="1">
    <location>
        <begin position="361"/>
        <end position="384"/>
    </location>
</feature>
<feature type="compositionally biased region" description="Polar residues" evidence="1">
    <location>
        <begin position="143"/>
        <end position="152"/>
    </location>
</feature>
<dbReference type="GO" id="GO:0005737">
    <property type="term" value="C:cytoplasm"/>
    <property type="evidence" value="ECO:0007669"/>
    <property type="project" value="TreeGrafter"/>
</dbReference>
<evidence type="ECO:0000313" key="5">
    <source>
        <dbReference type="Proteomes" id="UP000275385"/>
    </source>
</evidence>
<dbReference type="STRING" id="177199.A0A420YD75"/>
<keyword evidence="5" id="KW-1185">Reference proteome</keyword>
<feature type="compositionally biased region" description="Acidic residues" evidence="1">
    <location>
        <begin position="169"/>
        <end position="179"/>
    </location>
</feature>
<dbReference type="PANTHER" id="PTHR15715:SF48">
    <property type="entry name" value="FHA DOMAIN-CONTAINING PROTEIN"/>
    <property type="match status" value="1"/>
</dbReference>